<protein>
    <submittedName>
        <fullName evidence="3">Lipoprotein with Yx(FWY)xxD motif</fullName>
    </submittedName>
</protein>
<evidence type="ECO:0000313" key="3">
    <source>
        <dbReference type="EMBL" id="MDR7338963.1"/>
    </source>
</evidence>
<comment type="caution">
    <text evidence="2">The sequence shown here is derived from an EMBL/GenBank/DDBJ whole genome shotgun (WGS) entry which is preliminary data.</text>
</comment>
<reference evidence="3 5" key="2">
    <citation type="submission" date="2023-07" db="EMBL/GenBank/DDBJ databases">
        <title>Sequencing the genomes of 1000 actinobacteria strains.</title>
        <authorList>
            <person name="Klenk H.-P."/>
        </authorList>
    </citation>
    <scope>NUCLEOTIDE SEQUENCE [LARGE SCALE GENOMIC DNA]</scope>
    <source>
        <strain evidence="3 5">DSM 44724</strain>
    </source>
</reference>
<dbReference type="AlphaFoldDB" id="A0A9X3SWZ2"/>
<gene>
    <name evidence="3" type="ORF">J2S69_002682</name>
    <name evidence="2" type="ORF">O2L01_15730</name>
</gene>
<evidence type="ECO:0000313" key="5">
    <source>
        <dbReference type="Proteomes" id="UP001183604"/>
    </source>
</evidence>
<keyword evidence="5" id="KW-1185">Reference proteome</keyword>
<dbReference type="Pfam" id="PF03640">
    <property type="entry name" value="Lipoprotein_15"/>
    <property type="match status" value="2"/>
</dbReference>
<dbReference type="PROSITE" id="PS51257">
    <property type="entry name" value="PROKAR_LIPOPROTEIN"/>
    <property type="match status" value="1"/>
</dbReference>
<evidence type="ECO:0000313" key="4">
    <source>
        <dbReference type="Proteomes" id="UP001145799"/>
    </source>
</evidence>
<feature type="signal peptide" evidence="1">
    <location>
        <begin position="1"/>
        <end position="24"/>
    </location>
</feature>
<reference evidence="2" key="1">
    <citation type="submission" date="2022-12" db="EMBL/GenBank/DDBJ databases">
        <title>Gycomyces niveus sp.nov., a novel actinomycete isolated from soil in Shouguang.</title>
        <authorList>
            <person name="Yang X."/>
        </authorList>
    </citation>
    <scope>NUCLEOTIDE SEQUENCE</scope>
    <source>
        <strain evidence="2">DSM 44724</strain>
    </source>
</reference>
<sequence length="176" mass="18242">MTRWIRHQRACAVAAAAFALLAAAACGDSDGGGTPYGGDSTTGASASPSETATAETAAALAVANDDDHGEFLVDGDGLTLYLFTSDSPDTTTCYDACERTWPPLLTDTADVTAGTGIDASLIGTIERKDGTTQVTYNHWPLYYYADDEGPGETDGQGVQDVWFLVSPAGDANKTDS</sequence>
<proteinExistence type="predicted"/>
<accession>A0A9X3SWZ2</accession>
<dbReference type="PANTHER" id="PTHR39335">
    <property type="entry name" value="BLL4220 PROTEIN"/>
    <property type="match status" value="1"/>
</dbReference>
<dbReference type="EMBL" id="JAVDYD010000001">
    <property type="protein sequence ID" value="MDR7338963.1"/>
    <property type="molecule type" value="Genomic_DNA"/>
</dbReference>
<evidence type="ECO:0000313" key="2">
    <source>
        <dbReference type="EMBL" id="MDA1386447.1"/>
    </source>
</evidence>
<dbReference type="EMBL" id="JAPZVQ010000009">
    <property type="protein sequence ID" value="MDA1386447.1"/>
    <property type="molecule type" value="Genomic_DNA"/>
</dbReference>
<dbReference type="GO" id="GO:0043448">
    <property type="term" value="P:alkane catabolic process"/>
    <property type="evidence" value="ECO:0007669"/>
    <property type="project" value="TreeGrafter"/>
</dbReference>
<organism evidence="2 4">
    <name type="scientific">Glycomyces lechevalierae</name>
    <dbReference type="NCBI Taxonomy" id="256034"/>
    <lineage>
        <taxon>Bacteria</taxon>
        <taxon>Bacillati</taxon>
        <taxon>Actinomycetota</taxon>
        <taxon>Actinomycetes</taxon>
        <taxon>Glycomycetales</taxon>
        <taxon>Glycomycetaceae</taxon>
        <taxon>Glycomyces</taxon>
    </lineage>
</organism>
<dbReference type="Proteomes" id="UP001145799">
    <property type="component" value="Unassembled WGS sequence"/>
</dbReference>
<feature type="chain" id="PRO_5040883890" evidence="1">
    <location>
        <begin position="25"/>
        <end position="176"/>
    </location>
</feature>
<dbReference type="InterPro" id="IPR005297">
    <property type="entry name" value="Lipoprotein_repeat"/>
</dbReference>
<evidence type="ECO:0000256" key="1">
    <source>
        <dbReference type="SAM" id="SignalP"/>
    </source>
</evidence>
<dbReference type="Proteomes" id="UP001183604">
    <property type="component" value="Unassembled WGS sequence"/>
</dbReference>
<dbReference type="RefSeq" id="WP_270122914.1">
    <property type="nucleotide sequence ID" value="NZ_BAAAOM010000004.1"/>
</dbReference>
<keyword evidence="3" id="KW-0449">Lipoprotein</keyword>
<keyword evidence="1" id="KW-0732">Signal</keyword>
<dbReference type="PANTHER" id="PTHR39335:SF1">
    <property type="entry name" value="BLL4220 PROTEIN"/>
    <property type="match status" value="1"/>
</dbReference>
<name>A0A9X3SWZ2_9ACTN</name>